<name>A0A2J7PQ14_9NEOP</name>
<keyword evidence="2" id="KW-1185">Reference proteome</keyword>
<dbReference type="Proteomes" id="UP000235965">
    <property type="component" value="Unassembled WGS sequence"/>
</dbReference>
<dbReference type="AlphaFoldDB" id="A0A2J7PQ14"/>
<gene>
    <name evidence="1" type="ORF">B7P43_G09041</name>
</gene>
<sequence>MPPSGMWRRVDHLQPPAQAGYSLADFSALKMEAIRSSETPVDTMSTRLHIPGDSILHL</sequence>
<dbReference type="InParanoid" id="A0A2J7PQ14"/>
<protein>
    <submittedName>
        <fullName evidence="1">Uncharacterized protein</fullName>
    </submittedName>
</protein>
<proteinExistence type="predicted"/>
<organism evidence="1 2">
    <name type="scientific">Cryptotermes secundus</name>
    <dbReference type="NCBI Taxonomy" id="105785"/>
    <lineage>
        <taxon>Eukaryota</taxon>
        <taxon>Metazoa</taxon>
        <taxon>Ecdysozoa</taxon>
        <taxon>Arthropoda</taxon>
        <taxon>Hexapoda</taxon>
        <taxon>Insecta</taxon>
        <taxon>Pterygota</taxon>
        <taxon>Neoptera</taxon>
        <taxon>Polyneoptera</taxon>
        <taxon>Dictyoptera</taxon>
        <taxon>Blattodea</taxon>
        <taxon>Blattoidea</taxon>
        <taxon>Termitoidae</taxon>
        <taxon>Kalotermitidae</taxon>
        <taxon>Cryptotermitinae</taxon>
        <taxon>Cryptotermes</taxon>
    </lineage>
</organism>
<evidence type="ECO:0000313" key="1">
    <source>
        <dbReference type="EMBL" id="PNF18419.1"/>
    </source>
</evidence>
<accession>A0A2J7PQ14</accession>
<reference evidence="1 2" key="1">
    <citation type="submission" date="2017-12" db="EMBL/GenBank/DDBJ databases">
        <title>Hemimetabolous genomes reveal molecular basis of termite eusociality.</title>
        <authorList>
            <person name="Harrison M.C."/>
            <person name="Jongepier E."/>
            <person name="Robertson H.M."/>
            <person name="Arning N."/>
            <person name="Bitard-Feildel T."/>
            <person name="Chao H."/>
            <person name="Childers C.P."/>
            <person name="Dinh H."/>
            <person name="Doddapaneni H."/>
            <person name="Dugan S."/>
            <person name="Gowin J."/>
            <person name="Greiner C."/>
            <person name="Han Y."/>
            <person name="Hu H."/>
            <person name="Hughes D.S.T."/>
            <person name="Huylmans A.-K."/>
            <person name="Kemena C."/>
            <person name="Kremer L.P.M."/>
            <person name="Lee S.L."/>
            <person name="Lopez-Ezquerra A."/>
            <person name="Mallet L."/>
            <person name="Monroy-Kuhn J.M."/>
            <person name="Moser A."/>
            <person name="Murali S.C."/>
            <person name="Muzny D.M."/>
            <person name="Otani S."/>
            <person name="Piulachs M.-D."/>
            <person name="Poelchau M."/>
            <person name="Qu J."/>
            <person name="Schaub F."/>
            <person name="Wada-Katsumata A."/>
            <person name="Worley K.C."/>
            <person name="Xie Q."/>
            <person name="Ylla G."/>
            <person name="Poulsen M."/>
            <person name="Gibbs R.A."/>
            <person name="Schal C."/>
            <person name="Richards S."/>
            <person name="Belles X."/>
            <person name="Korb J."/>
            <person name="Bornberg-Bauer E."/>
        </authorList>
    </citation>
    <scope>NUCLEOTIDE SEQUENCE [LARGE SCALE GENOMIC DNA]</scope>
    <source>
        <tissue evidence="1">Whole body</tissue>
    </source>
</reference>
<evidence type="ECO:0000313" key="2">
    <source>
        <dbReference type="Proteomes" id="UP000235965"/>
    </source>
</evidence>
<comment type="caution">
    <text evidence="1">The sequence shown here is derived from an EMBL/GenBank/DDBJ whole genome shotgun (WGS) entry which is preliminary data.</text>
</comment>
<dbReference type="EMBL" id="NEVH01022640">
    <property type="protein sequence ID" value="PNF18419.1"/>
    <property type="molecule type" value="Genomic_DNA"/>
</dbReference>